<feature type="compositionally biased region" description="Polar residues" evidence="1">
    <location>
        <begin position="721"/>
        <end position="754"/>
    </location>
</feature>
<evidence type="ECO:0000313" key="2">
    <source>
        <dbReference type="Proteomes" id="UP000887578"/>
    </source>
</evidence>
<accession>A0A914P8S6</accession>
<feature type="compositionally biased region" description="Low complexity" evidence="1">
    <location>
        <begin position="755"/>
        <end position="775"/>
    </location>
</feature>
<dbReference type="WBParaSite" id="PDA_v2.g13867.t1">
    <property type="protein sequence ID" value="PDA_v2.g13867.t1"/>
    <property type="gene ID" value="PDA_v2.g13867"/>
</dbReference>
<feature type="compositionally biased region" description="Low complexity" evidence="1">
    <location>
        <begin position="672"/>
        <end position="683"/>
    </location>
</feature>
<protein>
    <submittedName>
        <fullName evidence="3">Ubiquitin-like domain-containing protein</fullName>
    </submittedName>
</protein>
<organism evidence="2 3">
    <name type="scientific">Panagrolaimus davidi</name>
    <dbReference type="NCBI Taxonomy" id="227884"/>
    <lineage>
        <taxon>Eukaryota</taxon>
        <taxon>Metazoa</taxon>
        <taxon>Ecdysozoa</taxon>
        <taxon>Nematoda</taxon>
        <taxon>Chromadorea</taxon>
        <taxon>Rhabditida</taxon>
        <taxon>Tylenchina</taxon>
        <taxon>Panagrolaimomorpha</taxon>
        <taxon>Panagrolaimoidea</taxon>
        <taxon>Panagrolaimidae</taxon>
        <taxon>Panagrolaimus</taxon>
    </lineage>
</organism>
<dbReference type="AlphaFoldDB" id="A0A914P8S6"/>
<sequence>MYTIRVLINVQCANGSDYQITTNVSLETCRTLLQVKTHCLALGRLNADSATTFIVNDAEELDEGYILEPTDSVEIKVIEDAVSSSSASTSAVAPSSTAASTSAVAPSSTAASTSAVAPSSTAASTSAVAPSLTAASTSAVAPSSTAASTSALAPSPTAASASSVTPLPSIGDFHFTAADNYHDWENINAFAILDCWAACIPNKNIKFGSTDLYSYFCNNNQKTAVVLYGHLLEEGLHGRMHQILMNQTVSQLLKISADLIQIVHPRYDIYTSGINVFLTAMHRWLNFPIFLEWSKLSSKSRLHSMIKKRRNYYVAGRNRNPIPTFTAAHEFTLDQHAAALREHTSTAETENELKRNQRLRKSWIRKLVTDPSLERGVATVFFQKFPIYSSKLELLRIDYEFTMNLLLDFVPNLAATLRKYAPTVINVATLHSLEILGDEQDQCLKALTVLPDLIKSFYPRSRQGTISYLLNVTHNLNINAALAIRKTFTTSPSLIATKWSGRMTYYVAVDDYALHTSSTDIAEALQRLFEVYYVLDLAYDVHMKDFFQLLENLMGMKTVPAVPVQSLVASIQYYHDNPHTNIPHLLDASSGETSTAFNDTDPLDGIDLITGLRTLTTPSISAPFITTVPTVESTTEVIVPPIDTVATSSTQASATVETVVSTTAVNGVPNDTAATSSAEESATVQTVESTTEDRGVVAQLQSGSTLVDSSDFIISHSWSQPTEDNATSSLHFTPSISPCRGRQQTTCSNRQSSFATSTPTTSQQISATSSQTPTTRFLPRSNSSTNAFPGPPPKRGRGRPRKYPPPIDL</sequence>
<dbReference type="Proteomes" id="UP000887578">
    <property type="component" value="Unplaced"/>
</dbReference>
<reference evidence="3" key="1">
    <citation type="submission" date="2022-11" db="UniProtKB">
        <authorList>
            <consortium name="WormBaseParasite"/>
        </authorList>
    </citation>
    <scope>IDENTIFICATION</scope>
</reference>
<evidence type="ECO:0000256" key="1">
    <source>
        <dbReference type="SAM" id="MobiDB-lite"/>
    </source>
</evidence>
<name>A0A914P8S6_9BILA</name>
<evidence type="ECO:0000313" key="3">
    <source>
        <dbReference type="WBParaSite" id="PDA_v2.g13867.t1"/>
    </source>
</evidence>
<proteinExistence type="predicted"/>
<feature type="region of interest" description="Disordered" evidence="1">
    <location>
        <begin position="667"/>
        <end position="692"/>
    </location>
</feature>
<keyword evidence="2" id="KW-1185">Reference proteome</keyword>
<feature type="region of interest" description="Disordered" evidence="1">
    <location>
        <begin position="721"/>
        <end position="809"/>
    </location>
</feature>